<keyword evidence="2" id="KW-0812">Transmembrane</keyword>
<feature type="compositionally biased region" description="Low complexity" evidence="1">
    <location>
        <begin position="169"/>
        <end position="180"/>
    </location>
</feature>
<keyword evidence="2" id="KW-0472">Membrane</keyword>
<gene>
    <name evidence="3" type="ORF">UFOPK3564_01340</name>
</gene>
<protein>
    <submittedName>
        <fullName evidence="3">Unannotated protein</fullName>
    </submittedName>
</protein>
<feature type="transmembrane region" description="Helical" evidence="2">
    <location>
        <begin position="85"/>
        <end position="108"/>
    </location>
</feature>
<proteinExistence type="predicted"/>
<feature type="transmembrane region" description="Helical" evidence="2">
    <location>
        <begin position="284"/>
        <end position="301"/>
    </location>
</feature>
<dbReference type="AlphaFoldDB" id="A0A6J7H091"/>
<name>A0A6J7H091_9ZZZZ</name>
<feature type="region of interest" description="Disordered" evidence="1">
    <location>
        <begin position="1"/>
        <end position="20"/>
    </location>
</feature>
<sequence length="616" mass="63457">MPGARASARPTAGVPAYPRGVRRRSPPPWALTAALALSYLLATPPTTDTAAQWHRVDLARDGVWLFDLSWFGGHHLPGYSVLMPLLGLVLGPAAITALSAVAAAWAFHRLARPLWPGTAGAVGSWWFAAGVGALPFTGRTAFLLGTAIALGTLLVARPGGASGGRTRGAGRATTDAGPPTSDAGRSTADDADRAVTAPGSPSRTGPRTALGVLGGVLTALASPVAALFLAMVAGAWWLGGLRRTGGDGRDVVVPAAVAAAALVAAGALSAAFPTGGSEPFSPTALWPAVAALAAVLVVVPREQRALRIGVALYLVGVLLAGFLSTPMGGNSTRLAAMAGGPVVAAALWGRRPVALAVLALPLLWWGAYPPVRDAAQAWGDPSTRASYWAPVADDLTARVAASPGRVELVPTARRGEARWIPSAVPLARGWIRQFDRDRSPLFYDDLDGPPTPADYRAWLQDAAVSWVVLTDAPLDGASRNEAALLRAGRVPGVVRAGGGPHWAVWRVVRPTPLASWAPDDAGARSGDPGAGPGAAPRTLRTGPGSMTVAVPRAGLVDLRIRWSPYLRVRGQDGAGRCVTRGPGGWTLVRTAVRDTLTVDAAPAAPWRRPGPEDCEP</sequence>
<feature type="transmembrane region" description="Helical" evidence="2">
    <location>
        <begin position="308"/>
        <end position="328"/>
    </location>
</feature>
<evidence type="ECO:0000313" key="3">
    <source>
        <dbReference type="EMBL" id="CAB4912448.1"/>
    </source>
</evidence>
<organism evidence="3">
    <name type="scientific">freshwater metagenome</name>
    <dbReference type="NCBI Taxonomy" id="449393"/>
    <lineage>
        <taxon>unclassified sequences</taxon>
        <taxon>metagenomes</taxon>
        <taxon>ecological metagenomes</taxon>
    </lineage>
</organism>
<feature type="transmembrane region" description="Helical" evidence="2">
    <location>
        <begin position="209"/>
        <end position="239"/>
    </location>
</feature>
<dbReference type="EMBL" id="CAFBMK010000064">
    <property type="protein sequence ID" value="CAB4912448.1"/>
    <property type="molecule type" value="Genomic_DNA"/>
</dbReference>
<accession>A0A6J7H091</accession>
<keyword evidence="2" id="KW-1133">Transmembrane helix</keyword>
<feature type="region of interest" description="Disordered" evidence="1">
    <location>
        <begin position="161"/>
        <end position="206"/>
    </location>
</feature>
<feature type="transmembrane region" description="Helical" evidence="2">
    <location>
        <begin position="251"/>
        <end position="272"/>
    </location>
</feature>
<evidence type="ECO:0000256" key="2">
    <source>
        <dbReference type="SAM" id="Phobius"/>
    </source>
</evidence>
<evidence type="ECO:0000256" key="1">
    <source>
        <dbReference type="SAM" id="MobiDB-lite"/>
    </source>
</evidence>
<feature type="region of interest" description="Disordered" evidence="1">
    <location>
        <begin position="516"/>
        <end position="545"/>
    </location>
</feature>
<feature type="compositionally biased region" description="Low complexity" evidence="1">
    <location>
        <begin position="517"/>
        <end position="527"/>
    </location>
</feature>
<feature type="transmembrane region" description="Helical" evidence="2">
    <location>
        <begin position="114"/>
        <end position="134"/>
    </location>
</feature>
<reference evidence="3" key="1">
    <citation type="submission" date="2020-05" db="EMBL/GenBank/DDBJ databases">
        <authorList>
            <person name="Chiriac C."/>
            <person name="Salcher M."/>
            <person name="Ghai R."/>
            <person name="Kavagutti S V."/>
        </authorList>
    </citation>
    <scope>NUCLEOTIDE SEQUENCE</scope>
</reference>